<organism evidence="2 3">
    <name type="scientific">Bordetella genomosp. 12</name>
    <dbReference type="NCBI Taxonomy" id="463035"/>
    <lineage>
        <taxon>Bacteria</taxon>
        <taxon>Pseudomonadati</taxon>
        <taxon>Pseudomonadota</taxon>
        <taxon>Betaproteobacteria</taxon>
        <taxon>Burkholderiales</taxon>
        <taxon>Alcaligenaceae</taxon>
        <taxon>Bordetella</taxon>
    </lineage>
</organism>
<evidence type="ECO:0000313" key="3">
    <source>
        <dbReference type="Proteomes" id="UP000216429"/>
    </source>
</evidence>
<feature type="domain" description="NAD-dependent epimerase/dehydratase" evidence="1">
    <location>
        <begin position="3"/>
        <end position="209"/>
    </location>
</feature>
<dbReference type="Pfam" id="PF01370">
    <property type="entry name" value="Epimerase"/>
    <property type="match status" value="1"/>
</dbReference>
<dbReference type="OrthoDB" id="5292533at2"/>
<evidence type="ECO:0000313" key="2">
    <source>
        <dbReference type="EMBL" id="OZI71507.1"/>
    </source>
</evidence>
<dbReference type="GO" id="GO:0044877">
    <property type="term" value="F:protein-containing complex binding"/>
    <property type="evidence" value="ECO:0007669"/>
    <property type="project" value="TreeGrafter"/>
</dbReference>
<comment type="caution">
    <text evidence="2">The sequence shown here is derived from an EMBL/GenBank/DDBJ whole genome shotgun (WGS) entry which is preliminary data.</text>
</comment>
<dbReference type="Proteomes" id="UP000216429">
    <property type="component" value="Unassembled WGS sequence"/>
</dbReference>
<dbReference type="RefSeq" id="WP_094815271.1">
    <property type="nucleotide sequence ID" value="NZ_NEVU01000003.1"/>
</dbReference>
<reference evidence="3" key="1">
    <citation type="submission" date="2017-05" db="EMBL/GenBank/DDBJ databases">
        <title>Complete and WGS of Bordetella genogroups.</title>
        <authorList>
            <person name="Spilker T."/>
            <person name="Lipuma J."/>
        </authorList>
    </citation>
    <scope>NUCLEOTIDE SEQUENCE [LARGE SCALE GENOMIC DNA]</scope>
    <source>
        <strain evidence="3">AU6712</strain>
    </source>
</reference>
<sequence>MRILVTGGTGFIGRALTARLARAGHRVIVPTRRLAQGRELLVLPTVTVLERDVHDDAALASLLRGCDAAINLVGVLHGGRGKPYGSGFARAHVTLPRRLAQACLQQQVRRLLHVSALGADRQGPSMYLRSKGDGEAALAAVYAEARHAGWTILQPSVVFGPQDNFTNLFARLARWLPVLMVPGAASRVQPVYVGDVVQALIHLLATPLAAGRRVELAGPTVYTLAELASRCAQWSGHRRSVMALPGPVARLQAALFECLPGQPLFSRDNLDTLTRDSVASQAPDPLLGLLPTALEAVAPAYLGRR</sequence>
<dbReference type="SUPFAM" id="SSF51735">
    <property type="entry name" value="NAD(P)-binding Rossmann-fold domains"/>
    <property type="match status" value="1"/>
</dbReference>
<dbReference type="PANTHER" id="PTHR12126:SF11">
    <property type="entry name" value="NADH DEHYDROGENASE [UBIQUINONE] 1 ALPHA SUBCOMPLEX SUBUNIT 9, MITOCHONDRIAL"/>
    <property type="match status" value="1"/>
</dbReference>
<protein>
    <submittedName>
        <fullName evidence="2">NAD-dependent dehydratase</fullName>
    </submittedName>
</protein>
<dbReference type="AlphaFoldDB" id="A0A261VCF2"/>
<dbReference type="EMBL" id="NEVU01000003">
    <property type="protein sequence ID" value="OZI71507.1"/>
    <property type="molecule type" value="Genomic_DNA"/>
</dbReference>
<dbReference type="InterPro" id="IPR001509">
    <property type="entry name" value="Epimerase_deHydtase"/>
</dbReference>
<dbReference type="Gene3D" id="3.40.50.720">
    <property type="entry name" value="NAD(P)-binding Rossmann-like Domain"/>
    <property type="match status" value="1"/>
</dbReference>
<proteinExistence type="predicted"/>
<keyword evidence="3" id="KW-1185">Reference proteome</keyword>
<dbReference type="PANTHER" id="PTHR12126">
    <property type="entry name" value="NADH-UBIQUINONE OXIDOREDUCTASE 39 KDA SUBUNIT-RELATED"/>
    <property type="match status" value="1"/>
</dbReference>
<name>A0A261VCF2_9BORD</name>
<dbReference type="InterPro" id="IPR036291">
    <property type="entry name" value="NAD(P)-bd_dom_sf"/>
</dbReference>
<dbReference type="CDD" id="cd05271">
    <property type="entry name" value="NDUFA9_like_SDR_a"/>
    <property type="match status" value="1"/>
</dbReference>
<accession>A0A261VCF2</accession>
<gene>
    <name evidence="2" type="ORF">CAL22_16960</name>
</gene>
<dbReference type="InterPro" id="IPR051207">
    <property type="entry name" value="ComplexI_NDUFA9_subunit"/>
</dbReference>
<evidence type="ECO:0000259" key="1">
    <source>
        <dbReference type="Pfam" id="PF01370"/>
    </source>
</evidence>